<dbReference type="EMBL" id="JBHTIH010000006">
    <property type="protein sequence ID" value="MFD0739944.1"/>
    <property type="molecule type" value="Genomic_DNA"/>
</dbReference>
<dbReference type="PANTHER" id="PTHR42673:SF4">
    <property type="entry name" value="MALEYLACETOACETATE ISOMERASE"/>
    <property type="match status" value="1"/>
</dbReference>
<dbReference type="Pfam" id="PF13410">
    <property type="entry name" value="GST_C_2"/>
    <property type="match status" value="1"/>
</dbReference>
<dbReference type="InterPro" id="IPR036282">
    <property type="entry name" value="Glutathione-S-Trfase_C_sf"/>
</dbReference>
<dbReference type="PANTHER" id="PTHR42673">
    <property type="entry name" value="MALEYLACETOACETATE ISOMERASE"/>
    <property type="match status" value="1"/>
</dbReference>
<feature type="domain" description="GST N-terminal" evidence="1">
    <location>
        <begin position="2"/>
        <end position="82"/>
    </location>
</feature>
<dbReference type="RefSeq" id="WP_386812982.1">
    <property type="nucleotide sequence ID" value="NZ_JBHTIH010000006.1"/>
</dbReference>
<dbReference type="PROSITE" id="PS50404">
    <property type="entry name" value="GST_NTER"/>
    <property type="match status" value="1"/>
</dbReference>
<comment type="caution">
    <text evidence="2">The sequence shown here is derived from an EMBL/GenBank/DDBJ whole genome shotgun (WGS) entry which is preliminary data.</text>
</comment>
<sequence length="219" mass="24264">MPLLIIGNKNYSSWSLRPWLLLRHFGIAFDEHLLPLDTAAFHEQIGRWSPSRRVPALHDDGLVLWDSLAICEYANERWLAGRGWPAALPARAQARAAAAEMHSGFAALRGQLPMNCRRQPDAYRWDAAADADIARVQQLWAWLREAHGDGGDFLCGGFGIVDAMFAPVAMRFIGYGVAMDDNAARYVDALCALPAMREWRAAAEAESARVVDTDAFVQA</sequence>
<dbReference type="Gene3D" id="1.20.1050.10">
    <property type="match status" value="1"/>
</dbReference>
<dbReference type="CDD" id="cd03194">
    <property type="entry name" value="GST_C_3"/>
    <property type="match status" value="1"/>
</dbReference>
<evidence type="ECO:0000313" key="3">
    <source>
        <dbReference type="Proteomes" id="UP001597090"/>
    </source>
</evidence>
<dbReference type="InterPro" id="IPR036249">
    <property type="entry name" value="Thioredoxin-like_sf"/>
</dbReference>
<organism evidence="2 3">
    <name type="scientific">Lysobacter koreensis</name>
    <dbReference type="NCBI Taxonomy" id="266122"/>
    <lineage>
        <taxon>Bacteria</taxon>
        <taxon>Pseudomonadati</taxon>
        <taxon>Pseudomonadota</taxon>
        <taxon>Gammaproteobacteria</taxon>
        <taxon>Lysobacterales</taxon>
        <taxon>Lysobacteraceae</taxon>
        <taxon>Lysobacter</taxon>
    </lineage>
</organism>
<dbReference type="Pfam" id="PF13409">
    <property type="entry name" value="GST_N_2"/>
    <property type="match status" value="1"/>
</dbReference>
<evidence type="ECO:0000259" key="1">
    <source>
        <dbReference type="PROSITE" id="PS50404"/>
    </source>
</evidence>
<keyword evidence="3" id="KW-1185">Reference proteome</keyword>
<dbReference type="CDD" id="cd03043">
    <property type="entry name" value="GST_N_1"/>
    <property type="match status" value="1"/>
</dbReference>
<dbReference type="SUPFAM" id="SSF47616">
    <property type="entry name" value="GST C-terminal domain-like"/>
    <property type="match status" value="1"/>
</dbReference>
<name>A0ABW2YNF0_9GAMM</name>
<dbReference type="SUPFAM" id="SSF52833">
    <property type="entry name" value="Thioredoxin-like"/>
    <property type="match status" value="1"/>
</dbReference>
<gene>
    <name evidence="2" type="ORF">ACFQZQ_11725</name>
</gene>
<protein>
    <submittedName>
        <fullName evidence="2">Glutathione S-transferase family protein</fullName>
    </submittedName>
</protein>
<evidence type="ECO:0000313" key="2">
    <source>
        <dbReference type="EMBL" id="MFD0739944.1"/>
    </source>
</evidence>
<dbReference type="InterPro" id="IPR004045">
    <property type="entry name" value="Glutathione_S-Trfase_N"/>
</dbReference>
<proteinExistence type="predicted"/>
<accession>A0ABW2YNF0</accession>
<reference evidence="3" key="1">
    <citation type="journal article" date="2019" name="Int. J. Syst. Evol. Microbiol.">
        <title>The Global Catalogue of Microorganisms (GCM) 10K type strain sequencing project: providing services to taxonomists for standard genome sequencing and annotation.</title>
        <authorList>
            <consortium name="The Broad Institute Genomics Platform"/>
            <consortium name="The Broad Institute Genome Sequencing Center for Infectious Disease"/>
            <person name="Wu L."/>
            <person name="Ma J."/>
        </authorList>
    </citation>
    <scope>NUCLEOTIDE SEQUENCE [LARGE SCALE GENOMIC DNA]</scope>
    <source>
        <strain evidence="3">CCUG 55491</strain>
    </source>
</reference>
<dbReference type="Proteomes" id="UP001597090">
    <property type="component" value="Unassembled WGS sequence"/>
</dbReference>
<dbReference type="Gene3D" id="3.40.30.10">
    <property type="entry name" value="Glutaredoxin"/>
    <property type="match status" value="1"/>
</dbReference>